<dbReference type="Proteomes" id="UP000198427">
    <property type="component" value="Unassembled WGS sequence"/>
</dbReference>
<reference evidence="1 2" key="1">
    <citation type="submission" date="2017-06" db="EMBL/GenBank/DDBJ databases">
        <authorList>
            <person name="Varghese N."/>
            <person name="Submissions S."/>
        </authorList>
    </citation>
    <scope>NUCLEOTIDE SEQUENCE [LARGE SCALE GENOMIC DNA]</scope>
    <source>
        <strain evidence="1 2">DSM 26989</strain>
    </source>
</reference>
<sequence length="38" mass="4467">MQRYMMKESEQGNICDGVRLKKYKGDGSLFTTYKICLM</sequence>
<keyword evidence="2" id="KW-1185">Reference proteome</keyword>
<evidence type="ECO:0000313" key="1">
    <source>
        <dbReference type="EMBL" id="SNS00687.1"/>
    </source>
</evidence>
<proteinExistence type="predicted"/>
<name>A0AA94IWC8_9BACT</name>
<evidence type="ECO:0000313" key="2">
    <source>
        <dbReference type="Proteomes" id="UP000198427"/>
    </source>
</evidence>
<protein>
    <submittedName>
        <fullName evidence="1">Uncharacterized protein</fullName>
    </submittedName>
</protein>
<gene>
    <name evidence="1" type="ORF">SAMN06265364_12737</name>
</gene>
<comment type="caution">
    <text evidence="1">The sequence shown here is derived from an EMBL/GenBank/DDBJ whole genome shotgun (WGS) entry which is preliminary data.</text>
</comment>
<dbReference type="AlphaFoldDB" id="A0AA94IWC8"/>
<dbReference type="EMBL" id="FZNZ01000027">
    <property type="protein sequence ID" value="SNS00687.1"/>
    <property type="molecule type" value="Genomic_DNA"/>
</dbReference>
<organism evidence="1 2">
    <name type="scientific">Prevotella jejuni</name>
    <dbReference type="NCBI Taxonomy" id="1177574"/>
    <lineage>
        <taxon>Bacteria</taxon>
        <taxon>Pseudomonadati</taxon>
        <taxon>Bacteroidota</taxon>
        <taxon>Bacteroidia</taxon>
        <taxon>Bacteroidales</taxon>
        <taxon>Prevotellaceae</taxon>
        <taxon>Prevotella</taxon>
    </lineage>
</organism>
<accession>A0AA94IWC8</accession>